<name>L8X4G1_THACA</name>
<proteinExistence type="predicted"/>
<reference evidence="2 3" key="1">
    <citation type="journal article" date="2013" name="Nat. Commun.">
        <title>The evolution and pathogenic mechanisms of the rice sheath blight pathogen.</title>
        <authorList>
            <person name="Zheng A."/>
            <person name="Lin R."/>
            <person name="Xu L."/>
            <person name="Qin P."/>
            <person name="Tang C."/>
            <person name="Ai P."/>
            <person name="Zhang D."/>
            <person name="Liu Y."/>
            <person name="Sun Z."/>
            <person name="Feng H."/>
            <person name="Wang Y."/>
            <person name="Chen Y."/>
            <person name="Liang X."/>
            <person name="Fu R."/>
            <person name="Li Q."/>
            <person name="Zhang J."/>
            <person name="Yu X."/>
            <person name="Xie Z."/>
            <person name="Ding L."/>
            <person name="Guan P."/>
            <person name="Tang J."/>
            <person name="Liang Y."/>
            <person name="Wang S."/>
            <person name="Deng Q."/>
            <person name="Li S."/>
            <person name="Zhu J."/>
            <person name="Wang L."/>
            <person name="Liu H."/>
            <person name="Li P."/>
        </authorList>
    </citation>
    <scope>NUCLEOTIDE SEQUENCE [LARGE SCALE GENOMIC DNA]</scope>
    <source>
        <strain evidence="3">AG-1 IA</strain>
    </source>
</reference>
<comment type="caution">
    <text evidence="2">The sequence shown here is derived from an EMBL/GenBank/DDBJ whole genome shotgun (WGS) entry which is preliminary data.</text>
</comment>
<accession>L8X4G1</accession>
<evidence type="ECO:0000313" key="3">
    <source>
        <dbReference type="Proteomes" id="UP000011668"/>
    </source>
</evidence>
<dbReference type="Proteomes" id="UP000011668">
    <property type="component" value="Unassembled WGS sequence"/>
</dbReference>
<feature type="region of interest" description="Disordered" evidence="1">
    <location>
        <begin position="1"/>
        <end position="23"/>
    </location>
</feature>
<organism evidence="2 3">
    <name type="scientific">Thanatephorus cucumeris (strain AG1-IA)</name>
    <name type="common">Rice sheath blight fungus</name>
    <name type="synonym">Rhizoctonia solani</name>
    <dbReference type="NCBI Taxonomy" id="983506"/>
    <lineage>
        <taxon>Eukaryota</taxon>
        <taxon>Fungi</taxon>
        <taxon>Dikarya</taxon>
        <taxon>Basidiomycota</taxon>
        <taxon>Agaricomycotina</taxon>
        <taxon>Agaricomycetes</taxon>
        <taxon>Cantharellales</taxon>
        <taxon>Ceratobasidiaceae</taxon>
        <taxon>Rhizoctonia</taxon>
        <taxon>Rhizoctonia solani AG-1</taxon>
    </lineage>
</organism>
<evidence type="ECO:0000313" key="2">
    <source>
        <dbReference type="EMBL" id="ELU43997.1"/>
    </source>
</evidence>
<protein>
    <submittedName>
        <fullName evidence="2">Uncharacterized protein</fullName>
    </submittedName>
</protein>
<keyword evidence="3" id="KW-1185">Reference proteome</keyword>
<dbReference type="HOGENOM" id="CLU_2814186_0_0_1"/>
<dbReference type="EMBL" id="AFRT01000451">
    <property type="protein sequence ID" value="ELU43997.1"/>
    <property type="molecule type" value="Genomic_DNA"/>
</dbReference>
<dbReference type="AlphaFoldDB" id="L8X4G1"/>
<gene>
    <name evidence="2" type="ORF">AG1IA_01978</name>
</gene>
<evidence type="ECO:0000256" key="1">
    <source>
        <dbReference type="SAM" id="MobiDB-lite"/>
    </source>
</evidence>
<sequence length="67" mass="7680">MCPRVSKHVSFGGAKRPPKHVIPGDNTKEELGFGIGLPYIPIAFYTTSLYQVQFSKYFRKYARSELR</sequence>